<keyword evidence="4" id="KW-0862">Zinc</keyword>
<gene>
    <name evidence="8" type="ORF">IPOD504_LOCUS4861</name>
</gene>
<dbReference type="PANTHER" id="PTHR11705">
    <property type="entry name" value="PROTEASE FAMILY M14 CARBOXYPEPTIDASE A,B"/>
    <property type="match status" value="1"/>
</dbReference>
<evidence type="ECO:0000313" key="8">
    <source>
        <dbReference type="EMBL" id="CAH2044948.1"/>
    </source>
</evidence>
<dbReference type="InterPro" id="IPR057246">
    <property type="entry name" value="CARBOXYPEPT_ZN_1"/>
</dbReference>
<dbReference type="Gene3D" id="3.40.630.10">
    <property type="entry name" value="Zn peptidases"/>
    <property type="match status" value="2"/>
</dbReference>
<evidence type="ECO:0000259" key="7">
    <source>
        <dbReference type="PROSITE" id="PS52035"/>
    </source>
</evidence>
<feature type="non-terminal residue" evidence="8">
    <location>
        <position position="677"/>
    </location>
</feature>
<keyword evidence="6" id="KW-0812">Transmembrane</keyword>
<dbReference type="Pfam" id="PF02244">
    <property type="entry name" value="Propep_M14"/>
    <property type="match status" value="1"/>
</dbReference>
<dbReference type="PANTHER" id="PTHR11705:SF153">
    <property type="entry name" value="ZINC CARBOXYPEPTIDASE A 1-LIKE PROTEIN"/>
    <property type="match status" value="1"/>
</dbReference>
<dbReference type="PROSITE" id="PS52035">
    <property type="entry name" value="PEPTIDASE_M14"/>
    <property type="match status" value="2"/>
</dbReference>
<feature type="domain" description="Peptidase M14" evidence="7">
    <location>
        <begin position="48"/>
        <end position="326"/>
    </location>
</feature>
<dbReference type="InterPro" id="IPR003146">
    <property type="entry name" value="M14A_act_pep"/>
</dbReference>
<dbReference type="SMART" id="SM00631">
    <property type="entry name" value="Zn_pept"/>
    <property type="match status" value="2"/>
</dbReference>
<comment type="similarity">
    <text evidence="2 5">Belongs to the peptidase M14 family.</text>
</comment>
<feature type="transmembrane region" description="Helical" evidence="6">
    <location>
        <begin position="655"/>
        <end position="674"/>
    </location>
</feature>
<dbReference type="SUPFAM" id="SSF53187">
    <property type="entry name" value="Zn-dependent exopeptidases"/>
    <property type="match status" value="2"/>
</dbReference>
<keyword evidence="3" id="KW-0479">Metal-binding</keyword>
<organism evidence="8 9">
    <name type="scientific">Iphiclides podalirius</name>
    <name type="common">scarce swallowtail</name>
    <dbReference type="NCBI Taxonomy" id="110791"/>
    <lineage>
        <taxon>Eukaryota</taxon>
        <taxon>Metazoa</taxon>
        <taxon>Ecdysozoa</taxon>
        <taxon>Arthropoda</taxon>
        <taxon>Hexapoda</taxon>
        <taxon>Insecta</taxon>
        <taxon>Pterygota</taxon>
        <taxon>Neoptera</taxon>
        <taxon>Endopterygota</taxon>
        <taxon>Lepidoptera</taxon>
        <taxon>Glossata</taxon>
        <taxon>Ditrysia</taxon>
        <taxon>Papilionoidea</taxon>
        <taxon>Papilionidae</taxon>
        <taxon>Papilioninae</taxon>
        <taxon>Iphiclides</taxon>
    </lineage>
</organism>
<keyword evidence="6" id="KW-0472">Membrane</keyword>
<evidence type="ECO:0000256" key="4">
    <source>
        <dbReference type="ARBA" id="ARBA00022833"/>
    </source>
</evidence>
<keyword evidence="9" id="KW-1185">Reference proteome</keyword>
<evidence type="ECO:0000256" key="1">
    <source>
        <dbReference type="ARBA" id="ARBA00001947"/>
    </source>
</evidence>
<evidence type="ECO:0000256" key="5">
    <source>
        <dbReference type="PROSITE-ProRule" id="PRU01379"/>
    </source>
</evidence>
<evidence type="ECO:0000256" key="6">
    <source>
        <dbReference type="SAM" id="Phobius"/>
    </source>
</evidence>
<dbReference type="PRINTS" id="PR00765">
    <property type="entry name" value="CRBOXYPTASEA"/>
</dbReference>
<dbReference type="PROSITE" id="PS00132">
    <property type="entry name" value="CARBOXYPEPT_ZN_1"/>
    <property type="match status" value="1"/>
</dbReference>
<evidence type="ECO:0000256" key="2">
    <source>
        <dbReference type="ARBA" id="ARBA00005988"/>
    </source>
</evidence>
<accession>A0ABN8I273</accession>
<feature type="domain" description="Peptidase M14" evidence="7">
    <location>
        <begin position="350"/>
        <end position="640"/>
    </location>
</feature>
<dbReference type="SUPFAM" id="SSF54897">
    <property type="entry name" value="Protease propeptides/inhibitors"/>
    <property type="match status" value="1"/>
</dbReference>
<feature type="active site" description="Proton donor/acceptor" evidence="5">
    <location>
        <position position="303"/>
    </location>
</feature>
<dbReference type="Pfam" id="PF00246">
    <property type="entry name" value="Peptidase_M14"/>
    <property type="match status" value="2"/>
</dbReference>
<feature type="active site" description="Proton donor/acceptor" evidence="5">
    <location>
        <position position="606"/>
    </location>
</feature>
<keyword evidence="6" id="KW-1133">Transmembrane helix</keyword>
<dbReference type="Proteomes" id="UP000837857">
    <property type="component" value="Chromosome 16"/>
</dbReference>
<sequence length="677" mass="78522">MESGLFEERIGHYKLDVRMLLPDIQSAFDAQRIIKYTSPKVDAFTWDSYHSLEDIYQWISDLALKFPHWVEVHSIGRSFEGRDIYAVFIKKAKSKYNVIIDAGIHGNEWISTAFVTYLIKQLVYAQDTGDNRLNELANKYQWFLIPVVNPDGFDYSIKTDRLWRKNRRPLETGEGVDLNRNFPHSFGKYDASNDPKDDNYCGPEPFSEPESKALSDFILAKRDRLKFYISFHAYGQKIITPYDDRVQHSFSQKKYFNYTLYRAQPVNNKQLKFFKELSSVYDVNFWKEPGQVNKTVEFVISPEGRSQLTKDAERLGVHLIRIMEDIQKAFDQQTVKSYVRRNMEEFDWRSYFKGADIHRWLNDLANEYPQEVYLESIGKSHNNRDIIAVRILLGGSAERPRVVIEGGIHAREWISPAFVTYMIHQILKAPSSENKALKEIAVAYEWYFVPLLNPDGYEITHNTDRLWRKNSRGVDLNRNFDVAFGKVGVSFHKWSETYCGEAAFSERESLAMATFVQSKKDGLAYYFAFHSYGQYMIIPYTHSKEHAENYNEVYSMCKKASLRISEKYGTSYTYGTAYDTVGYLTSGVSGCWVKKELHVPYVITFELRDEGHYGFALPPKDILPTCEETMDGVLFLLARNNTAVKPKYISKSGPASTIFSGFITLCNFVLFLLVRYG</sequence>
<dbReference type="EMBL" id="OW152828">
    <property type="protein sequence ID" value="CAH2044948.1"/>
    <property type="molecule type" value="Genomic_DNA"/>
</dbReference>
<dbReference type="InterPro" id="IPR000834">
    <property type="entry name" value="Peptidase_M14"/>
</dbReference>
<reference evidence="8" key="1">
    <citation type="submission" date="2022-03" db="EMBL/GenBank/DDBJ databases">
        <authorList>
            <person name="Martin H S."/>
        </authorList>
    </citation>
    <scope>NUCLEOTIDE SEQUENCE</scope>
</reference>
<evidence type="ECO:0000313" key="9">
    <source>
        <dbReference type="Proteomes" id="UP000837857"/>
    </source>
</evidence>
<proteinExistence type="inferred from homology"/>
<evidence type="ECO:0000256" key="3">
    <source>
        <dbReference type="ARBA" id="ARBA00022723"/>
    </source>
</evidence>
<comment type="cofactor">
    <cofactor evidence="1">
        <name>Zn(2+)</name>
        <dbReference type="ChEBI" id="CHEBI:29105"/>
    </cofactor>
</comment>
<protein>
    <recommendedName>
        <fullName evidence="7">Peptidase M14 domain-containing protein</fullName>
    </recommendedName>
</protein>
<name>A0ABN8I273_9NEOP</name>